<dbReference type="AlphaFoldDB" id="A0AAF0XLX6"/>
<reference evidence="6" key="2">
    <citation type="submission" date="2022-03" db="EMBL/GenBank/DDBJ databases">
        <title>Draft title - Genomic analysis of global carrot germplasm unveils the trajectory of domestication and the origin of high carotenoid orange carrot.</title>
        <authorList>
            <person name="Iorizzo M."/>
            <person name="Ellison S."/>
            <person name="Senalik D."/>
            <person name="Macko-Podgorni A."/>
            <person name="Grzebelus D."/>
            <person name="Bostan H."/>
            <person name="Rolling W."/>
            <person name="Curaba J."/>
            <person name="Simon P."/>
        </authorList>
    </citation>
    <scope>NUCLEOTIDE SEQUENCE</scope>
    <source>
        <tissue evidence="6">Leaf</tissue>
    </source>
</reference>
<keyword evidence="3 5" id="KW-0624">Polysaccharide degradation</keyword>
<evidence type="ECO:0000256" key="5">
    <source>
        <dbReference type="RuleBase" id="RU000509"/>
    </source>
</evidence>
<dbReference type="Pfam" id="PF01373">
    <property type="entry name" value="Glyco_hydro_14"/>
    <property type="match status" value="1"/>
</dbReference>
<dbReference type="GO" id="GO:0016161">
    <property type="term" value="F:beta-amylase activity"/>
    <property type="evidence" value="ECO:0007669"/>
    <property type="project" value="UniProtKB-EC"/>
</dbReference>
<dbReference type="EC" id="3.2.1.2" evidence="5"/>
<dbReference type="InterPro" id="IPR017853">
    <property type="entry name" value="GH"/>
</dbReference>
<dbReference type="PANTHER" id="PTHR31352">
    <property type="entry name" value="BETA-AMYLASE 1, CHLOROPLASTIC"/>
    <property type="match status" value="1"/>
</dbReference>
<accession>A0AAF0XLX6</accession>
<reference evidence="6" key="1">
    <citation type="journal article" date="2016" name="Nat. Genet.">
        <title>A high-quality carrot genome assembly provides new insights into carotenoid accumulation and asterid genome evolution.</title>
        <authorList>
            <person name="Iorizzo M."/>
            <person name="Ellison S."/>
            <person name="Senalik D."/>
            <person name="Zeng P."/>
            <person name="Satapoomin P."/>
            <person name="Huang J."/>
            <person name="Bowman M."/>
            <person name="Iovene M."/>
            <person name="Sanseverino W."/>
            <person name="Cavagnaro P."/>
            <person name="Yildiz M."/>
            <person name="Macko-Podgorni A."/>
            <person name="Moranska E."/>
            <person name="Grzebelus E."/>
            <person name="Grzebelus D."/>
            <person name="Ashrafi H."/>
            <person name="Zheng Z."/>
            <person name="Cheng S."/>
            <person name="Spooner D."/>
            <person name="Van Deynze A."/>
            <person name="Simon P."/>
        </authorList>
    </citation>
    <scope>NUCLEOTIDE SEQUENCE</scope>
    <source>
        <tissue evidence="6">Leaf</tissue>
    </source>
</reference>
<feature type="active site" description="Proton acceptor" evidence="4">
    <location>
        <position position="331"/>
    </location>
</feature>
<name>A0AAF0XLX6_DAUCS</name>
<dbReference type="EMBL" id="CP093349">
    <property type="protein sequence ID" value="WOH09477.1"/>
    <property type="molecule type" value="Genomic_DNA"/>
</dbReference>
<dbReference type="SUPFAM" id="SSF51445">
    <property type="entry name" value="(Trans)glycosidases"/>
    <property type="match status" value="1"/>
</dbReference>
<dbReference type="Gene3D" id="3.20.20.80">
    <property type="entry name" value="Glycosidases"/>
    <property type="match status" value="1"/>
</dbReference>
<evidence type="ECO:0000313" key="6">
    <source>
        <dbReference type="EMBL" id="WOH09477.1"/>
    </source>
</evidence>
<dbReference type="PANTHER" id="PTHR31352:SF58">
    <property type="entry name" value="BETA-AMYLASE 2, CHLOROPLASTIC"/>
    <property type="match status" value="1"/>
</dbReference>
<comment type="catalytic activity">
    <reaction evidence="5">
        <text>Hydrolysis of (1-&gt;4)-alpha-D-glucosidic linkages in polysaccharides so as to remove successive maltose units from the non-reducing ends of the chains.</text>
        <dbReference type="EC" id="3.2.1.2"/>
    </reaction>
</comment>
<proteinExistence type="inferred from homology"/>
<gene>
    <name evidence="6" type="ORF">DCAR_0728934</name>
</gene>
<keyword evidence="7" id="KW-1185">Reference proteome</keyword>
<keyword evidence="2 5" id="KW-0119">Carbohydrate metabolism</keyword>
<evidence type="ECO:0000256" key="4">
    <source>
        <dbReference type="PIRSR" id="PIRSR601554-1"/>
    </source>
</evidence>
<dbReference type="GO" id="GO:0000272">
    <property type="term" value="P:polysaccharide catabolic process"/>
    <property type="evidence" value="ECO:0007669"/>
    <property type="project" value="UniProtKB-KW"/>
</dbReference>
<keyword evidence="5" id="KW-0378">Hydrolase</keyword>
<dbReference type="InterPro" id="IPR001554">
    <property type="entry name" value="Glyco_hydro_14"/>
</dbReference>
<evidence type="ECO:0000313" key="7">
    <source>
        <dbReference type="Proteomes" id="UP000077755"/>
    </source>
</evidence>
<keyword evidence="5" id="KW-0326">Glycosidase</keyword>
<dbReference type="Proteomes" id="UP000077755">
    <property type="component" value="Chromosome 7"/>
</dbReference>
<feature type="active site" description="Proton donor" evidence="4">
    <location>
        <position position="139"/>
    </location>
</feature>
<protein>
    <recommendedName>
        <fullName evidence="5">Beta-amylase</fullName>
        <ecNumber evidence="5">3.2.1.2</ecNumber>
    </recommendedName>
</protein>
<evidence type="ECO:0000256" key="3">
    <source>
        <dbReference type="ARBA" id="ARBA00023326"/>
    </source>
</evidence>
<comment type="similarity">
    <text evidence="1 5">Belongs to the glycosyl hydrolase 14 family.</text>
</comment>
<sequence>MECELVNADDLLNQLKILKSQNVDGVMVDCWWGIVEAHTPQQYKWNGYKKLFQIVRDLNLKIQAVMSFHECGGNVEIGQGNPDIYFRNREGTSNSECLTWGVDKERVLRGRTAVEVLHLVMTIELYSFSIEIGLGPCGELRYPSYPAKHGWRYPGIGEFQYLMKSLEQTAEARKLAFWGKGPENAGSYNSSPHETRFFCDGGDYDSYYGRFFLNWYSQVLVDHGDRVLALANLAFEGTPIAAKLSGIHWWYKTASHAAELTAGFYNPCNRDGYAPIASMLKKHGAALNFTCVELRTLDQHEDFPEALADPEGLVWQVLNAAWDVDIPVASENALSCHDREGYNKILENAKPLNDPYGRHLSAFTYLRLSPLLLEKHNLTEFERFVRGMHGNF</sequence>
<organism evidence="6 7">
    <name type="scientific">Daucus carota subsp. sativus</name>
    <name type="common">Carrot</name>
    <dbReference type="NCBI Taxonomy" id="79200"/>
    <lineage>
        <taxon>Eukaryota</taxon>
        <taxon>Viridiplantae</taxon>
        <taxon>Streptophyta</taxon>
        <taxon>Embryophyta</taxon>
        <taxon>Tracheophyta</taxon>
        <taxon>Spermatophyta</taxon>
        <taxon>Magnoliopsida</taxon>
        <taxon>eudicotyledons</taxon>
        <taxon>Gunneridae</taxon>
        <taxon>Pentapetalae</taxon>
        <taxon>asterids</taxon>
        <taxon>campanulids</taxon>
        <taxon>Apiales</taxon>
        <taxon>Apiaceae</taxon>
        <taxon>Apioideae</taxon>
        <taxon>Scandiceae</taxon>
        <taxon>Daucinae</taxon>
        <taxon>Daucus</taxon>
        <taxon>Daucus sect. Daucus</taxon>
    </lineage>
</organism>
<evidence type="ECO:0000256" key="2">
    <source>
        <dbReference type="ARBA" id="ARBA00023277"/>
    </source>
</evidence>
<evidence type="ECO:0000256" key="1">
    <source>
        <dbReference type="ARBA" id="ARBA00005652"/>
    </source>
</evidence>
<dbReference type="PRINTS" id="PR00750">
    <property type="entry name" value="BETAAMYLASE"/>
</dbReference>